<dbReference type="EMBL" id="CASHTH010001167">
    <property type="protein sequence ID" value="CAI8012177.1"/>
    <property type="molecule type" value="Genomic_DNA"/>
</dbReference>
<feature type="transmembrane region" description="Helical" evidence="1">
    <location>
        <begin position="53"/>
        <end position="82"/>
    </location>
</feature>
<feature type="non-terminal residue" evidence="2">
    <location>
        <position position="123"/>
    </location>
</feature>
<keyword evidence="1" id="KW-0472">Membrane</keyword>
<evidence type="ECO:0000313" key="3">
    <source>
        <dbReference type="Proteomes" id="UP001174909"/>
    </source>
</evidence>
<feature type="transmembrane region" description="Helical" evidence="1">
    <location>
        <begin position="13"/>
        <end position="32"/>
    </location>
</feature>
<keyword evidence="1" id="KW-1133">Transmembrane helix</keyword>
<comment type="caution">
    <text evidence="2">The sequence shown here is derived from an EMBL/GenBank/DDBJ whole genome shotgun (WGS) entry which is preliminary data.</text>
</comment>
<protein>
    <submittedName>
        <fullName evidence="2">Uncharacterized protein</fullName>
    </submittedName>
</protein>
<reference evidence="2" key="1">
    <citation type="submission" date="2023-03" db="EMBL/GenBank/DDBJ databases">
        <authorList>
            <person name="Steffen K."/>
            <person name="Cardenas P."/>
        </authorList>
    </citation>
    <scope>NUCLEOTIDE SEQUENCE</scope>
</reference>
<proteinExistence type="predicted"/>
<accession>A0AA35WG16</accession>
<sequence length="123" mass="14085">MCMSYALVHVSHSATQFFLCILYTFFLHFSVFQSHQIVFFCAFPRFSNCSSCFLRIGMFFSLASFDFIVFESFCNFLCASVGSYAPVHSFPTETRSFCTFTLFLNCSTCFLCIGTFSLLLHCI</sequence>
<dbReference type="Proteomes" id="UP001174909">
    <property type="component" value="Unassembled WGS sequence"/>
</dbReference>
<keyword evidence="1" id="KW-0812">Transmembrane</keyword>
<evidence type="ECO:0000313" key="2">
    <source>
        <dbReference type="EMBL" id="CAI8012177.1"/>
    </source>
</evidence>
<evidence type="ECO:0000256" key="1">
    <source>
        <dbReference type="SAM" id="Phobius"/>
    </source>
</evidence>
<organism evidence="2 3">
    <name type="scientific">Geodia barretti</name>
    <name type="common">Barrett's horny sponge</name>
    <dbReference type="NCBI Taxonomy" id="519541"/>
    <lineage>
        <taxon>Eukaryota</taxon>
        <taxon>Metazoa</taxon>
        <taxon>Porifera</taxon>
        <taxon>Demospongiae</taxon>
        <taxon>Heteroscleromorpha</taxon>
        <taxon>Tetractinellida</taxon>
        <taxon>Astrophorina</taxon>
        <taxon>Geodiidae</taxon>
        <taxon>Geodia</taxon>
    </lineage>
</organism>
<gene>
    <name evidence="2" type="ORF">GBAR_LOCUS7812</name>
</gene>
<feature type="transmembrane region" description="Helical" evidence="1">
    <location>
        <begin position="102"/>
        <end position="120"/>
    </location>
</feature>
<name>A0AA35WG16_GEOBA</name>
<keyword evidence="3" id="KW-1185">Reference proteome</keyword>
<dbReference type="AlphaFoldDB" id="A0AA35WG16"/>